<proteinExistence type="predicted"/>
<dbReference type="GO" id="GO:0005975">
    <property type="term" value="P:carbohydrate metabolic process"/>
    <property type="evidence" value="ECO:0007669"/>
    <property type="project" value="InterPro"/>
</dbReference>
<organism evidence="2">
    <name type="scientific">uncultured Thermobispora sp</name>
    <dbReference type="NCBI Taxonomy" id="697524"/>
    <lineage>
        <taxon>Bacteria</taxon>
        <taxon>Bacillati</taxon>
        <taxon>Actinomycetota</taxon>
        <taxon>Actinomycetes</taxon>
        <taxon>Streptosporangiales</taxon>
        <taxon>Streptosporangiaceae</taxon>
        <taxon>Thermobispora</taxon>
        <taxon>environmental samples</taxon>
    </lineage>
</organism>
<protein>
    <submittedName>
        <fullName evidence="2">CAZy families CBM6|GH3 protein</fullName>
    </submittedName>
</protein>
<name>A0A060CEB5_9ACTN</name>
<dbReference type="Gene3D" id="3.20.20.300">
    <property type="entry name" value="Glycoside hydrolase, family 3, N-terminal domain"/>
    <property type="match status" value="1"/>
</dbReference>
<accession>A0A060CEB5</accession>
<dbReference type="InterPro" id="IPR017853">
    <property type="entry name" value="GH"/>
</dbReference>
<evidence type="ECO:0000256" key="1">
    <source>
        <dbReference type="ARBA" id="ARBA00022801"/>
    </source>
</evidence>
<evidence type="ECO:0000313" key="2">
    <source>
        <dbReference type="EMBL" id="AIA91096.1"/>
    </source>
</evidence>
<dbReference type="AlphaFoldDB" id="A0A060CEB5"/>
<dbReference type="SUPFAM" id="SSF51445">
    <property type="entry name" value="(Trans)glycosidases"/>
    <property type="match status" value="1"/>
</dbReference>
<sequence length="76" mass="8456">MKVAPVLKHFYGYSNEVNRNVTSVNMPPRLKHEYFQAAFKPAIEADAATGVMASYNMVNGRRRTSTPTQRGGPLVD</sequence>
<dbReference type="GO" id="GO:0004553">
    <property type="term" value="F:hydrolase activity, hydrolyzing O-glycosyl compounds"/>
    <property type="evidence" value="ECO:0007669"/>
    <property type="project" value="InterPro"/>
</dbReference>
<dbReference type="InterPro" id="IPR036962">
    <property type="entry name" value="Glyco_hydro_3_N_sf"/>
</dbReference>
<reference evidence="2" key="1">
    <citation type="journal article" date="2013" name="Environ. Microbiol.">
        <title>Seasonally variable intestinal metagenomes of the red palm weevil (Rhynchophorus ferrugineus).</title>
        <authorList>
            <person name="Jia S."/>
            <person name="Zhang X."/>
            <person name="Zhang G."/>
            <person name="Yin A."/>
            <person name="Zhang S."/>
            <person name="Li F."/>
            <person name="Wang L."/>
            <person name="Zhao D."/>
            <person name="Yun Q."/>
            <person name="Tala"/>
            <person name="Wang J."/>
            <person name="Sun G."/>
            <person name="Baabdullah M."/>
            <person name="Yu X."/>
            <person name="Hu S."/>
            <person name="Al-Mssallem I.S."/>
            <person name="Yu J."/>
        </authorList>
    </citation>
    <scope>NUCLEOTIDE SEQUENCE</scope>
</reference>
<keyword evidence="1" id="KW-0378">Hydrolase</keyword>
<dbReference type="EMBL" id="KF123787">
    <property type="protein sequence ID" value="AIA91096.1"/>
    <property type="molecule type" value="Genomic_DNA"/>
</dbReference>